<dbReference type="EMBL" id="SUKA01000002">
    <property type="protein sequence ID" value="TJY66674.1"/>
    <property type="molecule type" value="Genomic_DNA"/>
</dbReference>
<reference evidence="1 2" key="1">
    <citation type="submission" date="2019-04" db="EMBL/GenBank/DDBJ databases">
        <title>Sphingobacterium olei sp. nov., isolated from oil-contaminated soil.</title>
        <authorList>
            <person name="Liu B."/>
        </authorList>
    </citation>
    <scope>NUCLEOTIDE SEQUENCE [LARGE SCALE GENOMIC DNA]</scope>
    <source>
        <strain evidence="1 2">Y3L14</strain>
    </source>
</reference>
<protein>
    <recommendedName>
        <fullName evidence="3">Leucine-rich repeat domain-containing protein</fullName>
    </recommendedName>
</protein>
<dbReference type="InterPro" id="IPR032675">
    <property type="entry name" value="LRR_dom_sf"/>
</dbReference>
<evidence type="ECO:0008006" key="3">
    <source>
        <dbReference type="Google" id="ProtNLM"/>
    </source>
</evidence>
<comment type="caution">
    <text evidence="1">The sequence shown here is derived from an EMBL/GenBank/DDBJ whole genome shotgun (WGS) entry which is preliminary data.</text>
</comment>
<dbReference type="SUPFAM" id="SSF52058">
    <property type="entry name" value="L domain-like"/>
    <property type="match status" value="1"/>
</dbReference>
<dbReference type="OrthoDB" id="2556499at2"/>
<evidence type="ECO:0000313" key="2">
    <source>
        <dbReference type="Proteomes" id="UP000309872"/>
    </source>
</evidence>
<gene>
    <name evidence="1" type="ORF">FAZ19_07080</name>
</gene>
<proteinExistence type="predicted"/>
<name>A0A4U0H609_9SPHI</name>
<organism evidence="1 2">
    <name type="scientific">Sphingobacterium alkalisoli</name>
    <dbReference type="NCBI Taxonomy" id="1874115"/>
    <lineage>
        <taxon>Bacteria</taxon>
        <taxon>Pseudomonadati</taxon>
        <taxon>Bacteroidota</taxon>
        <taxon>Sphingobacteriia</taxon>
        <taxon>Sphingobacteriales</taxon>
        <taxon>Sphingobacteriaceae</taxon>
        <taxon>Sphingobacterium</taxon>
    </lineage>
</organism>
<keyword evidence="2" id="KW-1185">Reference proteome</keyword>
<accession>A0A4U0H609</accession>
<dbReference type="Gene3D" id="3.80.10.10">
    <property type="entry name" value="Ribonuclease Inhibitor"/>
    <property type="match status" value="1"/>
</dbReference>
<sequence length="351" mass="40478">MILKNVNEIPSTGRFHISTGITEDDLIKIVQNPRTKSIQFSAPLSVNEIDLLEKVVYSKRPEISLRIFGHYGSTCDLNVIERLPSLRSFSADCLIDAQGIELVTQLANLEHLGVGIFNLNNFDFLDRISPNLTELYIHQTRSKKPKIDSISRFSQLEYLFLEGQQNGIEALSSLKRLQKVVLRSISTKDIDYLKYLENLWSVDVKLGGIRNFDALTTLPNLKYLELWQVRDLDDLSFISKLPTLQNLFLQSLKQVKALPNFTHNQSLRRVFMENLKGLQDLSSLRNASALGEFIYISAQNQLPENMLPALENPNLKKILCMFGSNKKNRHFKELVKQYNKEEYQYEDFQYI</sequence>
<dbReference type="Proteomes" id="UP000309872">
    <property type="component" value="Unassembled WGS sequence"/>
</dbReference>
<dbReference type="AlphaFoldDB" id="A0A4U0H609"/>
<dbReference type="RefSeq" id="WP_136820023.1">
    <property type="nucleotide sequence ID" value="NZ_BMJX01000002.1"/>
</dbReference>
<evidence type="ECO:0000313" key="1">
    <source>
        <dbReference type="EMBL" id="TJY66674.1"/>
    </source>
</evidence>